<dbReference type="Gene3D" id="3.30.1330.60">
    <property type="entry name" value="OmpA-like domain"/>
    <property type="match status" value="1"/>
</dbReference>
<dbReference type="SUPFAM" id="SSF103088">
    <property type="entry name" value="OmpA-like"/>
    <property type="match status" value="1"/>
</dbReference>
<comment type="caution">
    <text evidence="3">The sequence shown here is derived from an EMBL/GenBank/DDBJ whole genome shotgun (WGS) entry which is preliminary data.</text>
</comment>
<evidence type="ECO:0000313" key="4">
    <source>
        <dbReference type="Proteomes" id="UP000636010"/>
    </source>
</evidence>
<proteinExistence type="predicted"/>
<evidence type="ECO:0000313" key="3">
    <source>
        <dbReference type="EMBL" id="GGC24191.1"/>
    </source>
</evidence>
<evidence type="ECO:0000259" key="2">
    <source>
        <dbReference type="PROSITE" id="PS51123"/>
    </source>
</evidence>
<dbReference type="Proteomes" id="UP000636010">
    <property type="component" value="Unassembled WGS sequence"/>
</dbReference>
<dbReference type="EMBL" id="BMEC01000002">
    <property type="protein sequence ID" value="GGC24191.1"/>
    <property type="molecule type" value="Genomic_DNA"/>
</dbReference>
<keyword evidence="4" id="KW-1185">Reference proteome</keyword>
<protein>
    <recommendedName>
        <fullName evidence="2">OmpA-like domain-containing protein</fullName>
    </recommendedName>
</protein>
<keyword evidence="1" id="KW-0472">Membrane</keyword>
<organism evidence="3 4">
    <name type="scientific">Marivirga lumbricoides</name>
    <dbReference type="NCBI Taxonomy" id="1046115"/>
    <lineage>
        <taxon>Bacteria</taxon>
        <taxon>Pseudomonadati</taxon>
        <taxon>Bacteroidota</taxon>
        <taxon>Cytophagia</taxon>
        <taxon>Cytophagales</taxon>
        <taxon>Marivirgaceae</taxon>
        <taxon>Marivirga</taxon>
    </lineage>
</organism>
<dbReference type="RefSeq" id="WP_188460408.1">
    <property type="nucleotide sequence ID" value="NZ_BAABHU010000002.1"/>
</dbReference>
<dbReference type="PROSITE" id="PS51123">
    <property type="entry name" value="OMPA_2"/>
    <property type="match status" value="1"/>
</dbReference>
<accession>A0ABQ1LJU0</accession>
<evidence type="ECO:0000256" key="1">
    <source>
        <dbReference type="PROSITE-ProRule" id="PRU00473"/>
    </source>
</evidence>
<gene>
    <name evidence="3" type="ORF">GCM10011506_06820</name>
</gene>
<dbReference type="InterPro" id="IPR036737">
    <property type="entry name" value="OmpA-like_sf"/>
</dbReference>
<sequence length="61" mass="6869">MIRKKEALKAHFIEVKELINKYGVIASQLTPEGVAEICPVATNQTEEGKAFNRRVVMVLKK</sequence>
<feature type="domain" description="OmpA-like" evidence="2">
    <location>
        <begin position="1"/>
        <end position="61"/>
    </location>
</feature>
<dbReference type="InterPro" id="IPR006665">
    <property type="entry name" value="OmpA-like"/>
</dbReference>
<name>A0ABQ1LJU0_9BACT</name>
<reference evidence="4" key="1">
    <citation type="journal article" date="2019" name="Int. J. Syst. Evol. Microbiol.">
        <title>The Global Catalogue of Microorganisms (GCM) 10K type strain sequencing project: providing services to taxonomists for standard genome sequencing and annotation.</title>
        <authorList>
            <consortium name="The Broad Institute Genomics Platform"/>
            <consortium name="The Broad Institute Genome Sequencing Center for Infectious Disease"/>
            <person name="Wu L."/>
            <person name="Ma J."/>
        </authorList>
    </citation>
    <scope>NUCLEOTIDE SEQUENCE [LARGE SCALE GENOMIC DNA]</scope>
    <source>
        <strain evidence="4">CGMCC 1.10832</strain>
    </source>
</reference>